<dbReference type="PANTHER" id="PTHR46273:SF7">
    <property type="entry name" value="G PROTEIN-COUPLED RECEPTOR EGL-6 ISOFORM B"/>
    <property type="match status" value="1"/>
</dbReference>
<dbReference type="Proteomes" id="UP000887566">
    <property type="component" value="Unplaced"/>
</dbReference>
<dbReference type="GO" id="GO:0008528">
    <property type="term" value="F:G protein-coupled peptide receptor activity"/>
    <property type="evidence" value="ECO:0007669"/>
    <property type="project" value="InterPro"/>
</dbReference>
<keyword evidence="4 5" id="KW-0472">Membrane</keyword>
<feature type="transmembrane region" description="Helical" evidence="5">
    <location>
        <begin position="291"/>
        <end position="316"/>
    </location>
</feature>
<dbReference type="SUPFAM" id="SSF81321">
    <property type="entry name" value="Family A G protein-coupled receptor-like"/>
    <property type="match status" value="1"/>
</dbReference>
<comment type="subcellular location">
    <subcellularLocation>
        <location evidence="1">Membrane</location>
    </subcellularLocation>
</comment>
<dbReference type="WBParaSite" id="PSAMB.scaffold5517size11507.g26763.t1">
    <property type="protein sequence ID" value="PSAMB.scaffold5517size11507.g26763.t1"/>
    <property type="gene ID" value="PSAMB.scaffold5517size11507.g26763"/>
</dbReference>
<evidence type="ECO:0000259" key="6">
    <source>
        <dbReference type="PROSITE" id="PS50262"/>
    </source>
</evidence>
<dbReference type="PROSITE" id="PS50262">
    <property type="entry name" value="G_PROTEIN_RECEP_F1_2"/>
    <property type="match status" value="1"/>
</dbReference>
<protein>
    <submittedName>
        <fullName evidence="8">G-protein coupled receptors family 1 profile domain-containing protein</fullName>
    </submittedName>
</protein>
<keyword evidence="3 5" id="KW-1133">Transmembrane helix</keyword>
<feature type="transmembrane region" description="Helical" evidence="5">
    <location>
        <begin position="66"/>
        <end position="85"/>
    </location>
</feature>
<reference evidence="8" key="1">
    <citation type="submission" date="2022-11" db="UniProtKB">
        <authorList>
            <consortium name="WormBaseParasite"/>
        </authorList>
    </citation>
    <scope>IDENTIFICATION</scope>
</reference>
<dbReference type="Gene3D" id="1.20.1070.10">
    <property type="entry name" value="Rhodopsin 7-helix transmembrane proteins"/>
    <property type="match status" value="1"/>
</dbReference>
<evidence type="ECO:0000256" key="4">
    <source>
        <dbReference type="ARBA" id="ARBA00023136"/>
    </source>
</evidence>
<evidence type="ECO:0000256" key="1">
    <source>
        <dbReference type="ARBA" id="ARBA00004370"/>
    </source>
</evidence>
<feature type="transmembrane region" description="Helical" evidence="5">
    <location>
        <begin position="152"/>
        <end position="173"/>
    </location>
</feature>
<name>A0A914X0G9_9BILA</name>
<keyword evidence="2 5" id="KW-0812">Transmembrane</keyword>
<feature type="transmembrane region" description="Helical" evidence="5">
    <location>
        <begin position="203"/>
        <end position="231"/>
    </location>
</feature>
<dbReference type="AlphaFoldDB" id="A0A914X0G9"/>
<keyword evidence="7" id="KW-1185">Reference proteome</keyword>
<dbReference type="PRINTS" id="PR00237">
    <property type="entry name" value="GPCRRHODOPSN"/>
</dbReference>
<evidence type="ECO:0000313" key="8">
    <source>
        <dbReference type="WBParaSite" id="PSAMB.scaffold5517size11507.g26763.t1"/>
    </source>
</evidence>
<organism evidence="7 8">
    <name type="scientific">Plectus sambesii</name>
    <dbReference type="NCBI Taxonomy" id="2011161"/>
    <lineage>
        <taxon>Eukaryota</taxon>
        <taxon>Metazoa</taxon>
        <taxon>Ecdysozoa</taxon>
        <taxon>Nematoda</taxon>
        <taxon>Chromadorea</taxon>
        <taxon>Plectida</taxon>
        <taxon>Plectina</taxon>
        <taxon>Plectoidea</taxon>
        <taxon>Plectidae</taxon>
        <taxon>Plectus</taxon>
    </lineage>
</organism>
<sequence>MNETDEDQAEDVGSCDFGECYLKQFSDNYDKVHIPLSIAVCLFGTFSNVANIIVLTRKRMRTPVNVLLTGLSIAQLLLAANYFGLLTVEYFRMRCHRLPWTLQVAWYRLVNVNLNVVFHTTAFAHTIVVAIFRFAALRWPIQANRYIYRCELAVIASAIVWAVVPVICTPVFLSSQVGQLSYDYMNCSLDVMYDLNYSNQSTIIAAVFWMFGIVLKLFPSLLLTAVIIGLIHSLKSVDRRRSNLQVQPAIASFDSATQMATDMQSVNRAKAAVLKKARRKRTAARPRTTRMLVLVLLLCVLVEFPHGVLNLFTAIYGAEFGLRVYDHLGSFMEMLTLLYSSINFVLYCTMSNDFLRTFRGLFCPCSHAEPPDDKSARSIAMRTHLRLNVKDSINVAKDAADKCLLAKRYSDSGMVAAAAKLTLYVNEDAPLHCN</sequence>
<feature type="transmembrane region" description="Helical" evidence="5">
    <location>
        <begin position="32"/>
        <end position="54"/>
    </location>
</feature>
<dbReference type="Pfam" id="PF10324">
    <property type="entry name" value="7TM_GPCR_Srw"/>
    <property type="match status" value="2"/>
</dbReference>
<dbReference type="PANTHER" id="PTHR46273">
    <property type="entry name" value="MYOSUPPRESSIN RECEPTOR 1, ISOFORM B-RELATED"/>
    <property type="match status" value="1"/>
</dbReference>
<feature type="transmembrane region" description="Helical" evidence="5">
    <location>
        <begin position="105"/>
        <end position="132"/>
    </location>
</feature>
<dbReference type="InterPro" id="IPR019427">
    <property type="entry name" value="7TM_GPCR_serpentine_rcpt_Srw"/>
</dbReference>
<dbReference type="InterPro" id="IPR017452">
    <property type="entry name" value="GPCR_Rhodpsn_7TM"/>
</dbReference>
<dbReference type="InterPro" id="IPR000276">
    <property type="entry name" value="GPCR_Rhodpsn"/>
</dbReference>
<dbReference type="GO" id="GO:0005886">
    <property type="term" value="C:plasma membrane"/>
    <property type="evidence" value="ECO:0007669"/>
    <property type="project" value="TreeGrafter"/>
</dbReference>
<dbReference type="InterPro" id="IPR053219">
    <property type="entry name" value="GPCR_Dmsr-1"/>
</dbReference>
<feature type="transmembrane region" description="Helical" evidence="5">
    <location>
        <begin position="328"/>
        <end position="349"/>
    </location>
</feature>
<evidence type="ECO:0000256" key="5">
    <source>
        <dbReference type="SAM" id="Phobius"/>
    </source>
</evidence>
<accession>A0A914X0G9</accession>
<evidence type="ECO:0000256" key="3">
    <source>
        <dbReference type="ARBA" id="ARBA00022989"/>
    </source>
</evidence>
<evidence type="ECO:0000313" key="7">
    <source>
        <dbReference type="Proteomes" id="UP000887566"/>
    </source>
</evidence>
<feature type="domain" description="G-protein coupled receptors family 1 profile" evidence="6">
    <location>
        <begin position="47"/>
        <end position="347"/>
    </location>
</feature>
<dbReference type="CDD" id="cd14978">
    <property type="entry name" value="7tmA_FMRFamide_R-like"/>
    <property type="match status" value="1"/>
</dbReference>
<evidence type="ECO:0000256" key="2">
    <source>
        <dbReference type="ARBA" id="ARBA00022692"/>
    </source>
</evidence>
<proteinExistence type="predicted"/>